<dbReference type="Pfam" id="PF14903">
    <property type="entry name" value="WG_beta_rep"/>
    <property type="match status" value="4"/>
</dbReference>
<evidence type="ECO:0000313" key="3">
    <source>
        <dbReference type="Proteomes" id="UP000680638"/>
    </source>
</evidence>
<organism evidence="2 3">
    <name type="scientific">Paenibacillus cookii</name>
    <dbReference type="NCBI Taxonomy" id="157839"/>
    <lineage>
        <taxon>Bacteria</taxon>
        <taxon>Bacillati</taxon>
        <taxon>Bacillota</taxon>
        <taxon>Bacilli</taxon>
        <taxon>Bacillales</taxon>
        <taxon>Paenibacillaceae</taxon>
        <taxon>Paenibacillus</taxon>
    </lineage>
</organism>
<dbReference type="InterPro" id="IPR011990">
    <property type="entry name" value="TPR-like_helical_dom_sf"/>
</dbReference>
<keyword evidence="3" id="KW-1185">Reference proteome</keyword>
<dbReference type="EMBL" id="BORW01000003">
    <property type="protein sequence ID" value="GIO66328.1"/>
    <property type="molecule type" value="Genomic_DNA"/>
</dbReference>
<evidence type="ECO:0000313" key="2">
    <source>
        <dbReference type="EMBL" id="GIO66328.1"/>
    </source>
</evidence>
<dbReference type="Gene3D" id="3.90.640.20">
    <property type="entry name" value="Heat-shock cognate protein, ATPase"/>
    <property type="match status" value="1"/>
</dbReference>
<dbReference type="RefSeq" id="WP_212948265.1">
    <property type="nucleotide sequence ID" value="NZ_BORW01000003.1"/>
</dbReference>
<accession>A0ABQ4LT56</accession>
<evidence type="ECO:0000259" key="1">
    <source>
        <dbReference type="Pfam" id="PF11738"/>
    </source>
</evidence>
<dbReference type="Pfam" id="PF11738">
    <property type="entry name" value="DUF3298"/>
    <property type="match status" value="1"/>
</dbReference>
<gene>
    <name evidence="2" type="ORF">J21TS3_11490</name>
</gene>
<proteinExistence type="predicted"/>
<sequence>MSVHDHPIQIARRHLPQGAELANIGGPAPRPAVLAADMTGDRIPEITAVYRLQGELFVMVLVYREGRYEAAARMKGPGYGVTYMAAAPVLQPGTNHVVIGWQIGSIWSKLSVYAWSGEVLTDAAPPGMSFSFVHVEDMPGTNGRDGQAEIALWIHDTGDAYRVDVVRWSRGAFVPAPDAYRYYFPTVVRYYEGLTRKHPDYSFYWYYLADAQYRAGMPEPALASVRRALSFPDPYPSKETLRELERNIEQALHGSGRFPRPSGLFPASLKTTHGTKWGYIDAEGKLVIPAQFDDARDFQQNGLAVAAAGGKYGVIDSAGRFVVQPRYQWINPFSEGRAVANDEQGFTLINQEGRVLTRKTYAFIADMHEGRAVFNDPAGGNGSSRYGYLDPEGHEAIAAQFAEAGDFSGGKAVVKIRENEYALIDRNGRRLATYPYAYVGPIGEGLLAFQKVAGGKYGYIDEKGSVAIPAAFASAFPFHQGRAIVNTAEDYQSRFGVIDRQGEWVIRPEYDDIRDLNEGRFALGRAVDPQQPYIGSLYAIADENGRRLTDFLYRDVTNYGGGLASASDGRYTFFIDLTGNPAPGYPRVGGSGTLERENEGLIKAFVDQRLSYIDRSGRVIWRQNTVIPLQPPYLVKEEKYKPNPDYLVYDPVVEGIKDPAAQRSVNARLKELSQVKPVPADQTLDYTYTGDFQVLFYKQNLLVLELDGYRYPLGAAHGMPTKAFALIDLATGRMFRLNDLFKPGSDYVKRLSDIVGRQIEEDPQYAYVFPGSYQGISPDQSFYVTEDALHLVFDPYEIAPYAAGFPTFMIPFAQIRDLIDTTGAFWKAFH</sequence>
<feature type="domain" description="DUF3298" evidence="1">
    <location>
        <begin position="738"/>
        <end position="812"/>
    </location>
</feature>
<dbReference type="SUPFAM" id="SSF48452">
    <property type="entry name" value="TPR-like"/>
    <property type="match status" value="1"/>
</dbReference>
<dbReference type="Proteomes" id="UP000680638">
    <property type="component" value="Unassembled WGS sequence"/>
</dbReference>
<dbReference type="SUPFAM" id="SSF69360">
    <property type="entry name" value="Cell wall binding repeat"/>
    <property type="match status" value="1"/>
</dbReference>
<protein>
    <recommendedName>
        <fullName evidence="1">DUF3298 domain-containing protein</fullName>
    </recommendedName>
</protein>
<comment type="caution">
    <text evidence="2">The sequence shown here is derived from an EMBL/GenBank/DDBJ whole genome shotgun (WGS) entry which is preliminary data.</text>
</comment>
<dbReference type="InterPro" id="IPR037126">
    <property type="entry name" value="PdaC/RsiV-like_sf"/>
</dbReference>
<dbReference type="PANTHER" id="PTHR37841">
    <property type="entry name" value="GLR2918 PROTEIN"/>
    <property type="match status" value="1"/>
</dbReference>
<dbReference type="InterPro" id="IPR021729">
    <property type="entry name" value="DUF3298"/>
</dbReference>
<dbReference type="PANTHER" id="PTHR37841:SF1">
    <property type="entry name" value="DUF3298 DOMAIN-CONTAINING PROTEIN"/>
    <property type="match status" value="1"/>
</dbReference>
<reference evidence="2 3" key="1">
    <citation type="submission" date="2021-03" db="EMBL/GenBank/DDBJ databases">
        <title>Antimicrobial resistance genes in bacteria isolated from Japanese honey, and their potential for conferring macrolide and lincosamide resistance in the American foulbrood pathogen Paenibacillus larvae.</title>
        <authorList>
            <person name="Okamoto M."/>
            <person name="Kumagai M."/>
            <person name="Kanamori H."/>
            <person name="Takamatsu D."/>
        </authorList>
    </citation>
    <scope>NUCLEOTIDE SEQUENCE [LARGE SCALE GENOMIC DNA]</scope>
    <source>
        <strain evidence="2 3">J21TS3</strain>
    </source>
</reference>
<name>A0ABQ4LT56_9BACL</name>
<dbReference type="Gene3D" id="3.30.565.40">
    <property type="entry name" value="Fervidobacterium nodosum Rt17-B1 like"/>
    <property type="match status" value="1"/>
</dbReference>
<dbReference type="InterPro" id="IPR032774">
    <property type="entry name" value="WG_beta_rep"/>
</dbReference>